<protein>
    <submittedName>
        <fullName evidence="2">Stress responsive alpha/beta barrel protein</fullName>
    </submittedName>
</protein>
<reference evidence="2 3" key="1">
    <citation type="submission" date="2019-06" db="EMBL/GenBank/DDBJ databases">
        <title>Sequencing the genomes of 1000 actinobacteria strains.</title>
        <authorList>
            <person name="Klenk H.-P."/>
        </authorList>
    </citation>
    <scope>NUCLEOTIDE SEQUENCE [LARGE SCALE GENOMIC DNA]</scope>
    <source>
        <strain evidence="2 3">DSM 20427</strain>
    </source>
</reference>
<evidence type="ECO:0000313" key="2">
    <source>
        <dbReference type="EMBL" id="TQM95032.1"/>
    </source>
</evidence>
<evidence type="ECO:0000313" key="3">
    <source>
        <dbReference type="Proteomes" id="UP000319804"/>
    </source>
</evidence>
<dbReference type="Pfam" id="PF07876">
    <property type="entry name" value="Dabb"/>
    <property type="match status" value="1"/>
</dbReference>
<dbReference type="InterPro" id="IPR011008">
    <property type="entry name" value="Dimeric_a/b-barrel"/>
</dbReference>
<gene>
    <name evidence="2" type="ORF">FHX68_2365</name>
</gene>
<evidence type="ECO:0000259" key="1">
    <source>
        <dbReference type="PROSITE" id="PS51502"/>
    </source>
</evidence>
<dbReference type="Proteomes" id="UP000319804">
    <property type="component" value="Unassembled WGS sequence"/>
</dbReference>
<sequence length="98" mass="10547">MIRHIVAWRLATEDPAEKAAQGRKIAEDLLALQGVVPSIEAISVGPDVVGGTNWDVALVADFADQAALEAYQTHPDHQVVVAYVRSVVADRVAVDFEI</sequence>
<feature type="domain" description="Stress-response A/B barrel" evidence="1">
    <location>
        <begin position="2"/>
        <end position="96"/>
    </location>
</feature>
<dbReference type="PANTHER" id="PTHR37832:SF1">
    <property type="entry name" value="STRESS-RESPONSE A_B BARREL DOMAIN-CONTAINING PROTEIN"/>
    <property type="match status" value="1"/>
</dbReference>
<dbReference type="EMBL" id="VFPS01000004">
    <property type="protein sequence ID" value="TQM95032.1"/>
    <property type="molecule type" value="Genomic_DNA"/>
</dbReference>
<dbReference type="OrthoDB" id="6637496at2"/>
<organism evidence="2 3">
    <name type="scientific">Microbacterium lacticum</name>
    <dbReference type="NCBI Taxonomy" id="33885"/>
    <lineage>
        <taxon>Bacteria</taxon>
        <taxon>Bacillati</taxon>
        <taxon>Actinomycetota</taxon>
        <taxon>Actinomycetes</taxon>
        <taxon>Micrococcales</taxon>
        <taxon>Microbacteriaceae</taxon>
        <taxon>Microbacterium</taxon>
    </lineage>
</organism>
<comment type="caution">
    <text evidence="2">The sequence shown here is derived from an EMBL/GenBank/DDBJ whole genome shotgun (WGS) entry which is preliminary data.</text>
</comment>
<dbReference type="PROSITE" id="PS51502">
    <property type="entry name" value="S_R_A_B_BARREL"/>
    <property type="match status" value="1"/>
</dbReference>
<dbReference type="PANTHER" id="PTHR37832">
    <property type="entry name" value="BLL2683 PROTEIN"/>
    <property type="match status" value="1"/>
</dbReference>
<dbReference type="AlphaFoldDB" id="A0A543KIZ5"/>
<name>A0A543KIZ5_9MICO</name>
<dbReference type="SUPFAM" id="SSF54909">
    <property type="entry name" value="Dimeric alpha+beta barrel"/>
    <property type="match status" value="1"/>
</dbReference>
<dbReference type="Gene3D" id="3.30.70.100">
    <property type="match status" value="1"/>
</dbReference>
<dbReference type="RefSeq" id="WP_141380562.1">
    <property type="nucleotide sequence ID" value="NZ_BJNA01000026.1"/>
</dbReference>
<dbReference type="SMART" id="SM00886">
    <property type="entry name" value="Dabb"/>
    <property type="match status" value="1"/>
</dbReference>
<dbReference type="InterPro" id="IPR013097">
    <property type="entry name" value="Dabb"/>
</dbReference>
<proteinExistence type="predicted"/>
<keyword evidence="3" id="KW-1185">Reference proteome</keyword>
<accession>A0A543KIZ5</accession>